<dbReference type="HOGENOM" id="CLU_1570931_0_0_1"/>
<protein>
    <submittedName>
        <fullName evidence="2">Uncharacterized protein</fullName>
    </submittedName>
</protein>
<dbReference type="STRING" id="1126212.K2RQN7"/>
<dbReference type="VEuPathDB" id="FungiDB:MPH_10369"/>
<accession>K2RQN7</accession>
<comment type="caution">
    <text evidence="2">The sequence shown here is derived from an EMBL/GenBank/DDBJ whole genome shotgun (WGS) entry which is preliminary data.</text>
</comment>
<dbReference type="Proteomes" id="UP000007129">
    <property type="component" value="Unassembled WGS sequence"/>
</dbReference>
<name>K2RQN7_MACPH</name>
<organism evidence="2 3">
    <name type="scientific">Macrophomina phaseolina (strain MS6)</name>
    <name type="common">Charcoal rot fungus</name>
    <dbReference type="NCBI Taxonomy" id="1126212"/>
    <lineage>
        <taxon>Eukaryota</taxon>
        <taxon>Fungi</taxon>
        <taxon>Dikarya</taxon>
        <taxon>Ascomycota</taxon>
        <taxon>Pezizomycotina</taxon>
        <taxon>Dothideomycetes</taxon>
        <taxon>Dothideomycetes incertae sedis</taxon>
        <taxon>Botryosphaeriales</taxon>
        <taxon>Botryosphaeriaceae</taxon>
        <taxon>Macrophomina</taxon>
    </lineage>
</organism>
<dbReference type="AlphaFoldDB" id="K2RQN7"/>
<gene>
    <name evidence="2" type="ORF">MPH_10369</name>
</gene>
<feature type="region of interest" description="Disordered" evidence="1">
    <location>
        <begin position="102"/>
        <end position="131"/>
    </location>
</feature>
<evidence type="ECO:0000313" key="3">
    <source>
        <dbReference type="Proteomes" id="UP000007129"/>
    </source>
</evidence>
<dbReference type="OrthoDB" id="3944130at2759"/>
<dbReference type="EMBL" id="AHHD01000449">
    <property type="protein sequence ID" value="EKG12499.1"/>
    <property type="molecule type" value="Genomic_DNA"/>
</dbReference>
<reference evidence="2 3" key="1">
    <citation type="journal article" date="2012" name="BMC Genomics">
        <title>Tools to kill: Genome of one of the most destructive plant pathogenic fungi Macrophomina phaseolina.</title>
        <authorList>
            <person name="Islam M.S."/>
            <person name="Haque M.S."/>
            <person name="Islam M.M."/>
            <person name="Emdad E.M."/>
            <person name="Halim A."/>
            <person name="Hossen Q.M.M."/>
            <person name="Hossain M.Z."/>
            <person name="Ahmed B."/>
            <person name="Rahim S."/>
            <person name="Rahman M.S."/>
            <person name="Alam M.M."/>
            <person name="Hou S."/>
            <person name="Wan X."/>
            <person name="Saito J.A."/>
            <person name="Alam M."/>
        </authorList>
    </citation>
    <scope>NUCLEOTIDE SEQUENCE [LARGE SCALE GENOMIC DNA]</scope>
    <source>
        <strain evidence="2 3">MS6</strain>
    </source>
</reference>
<evidence type="ECO:0000313" key="2">
    <source>
        <dbReference type="EMBL" id="EKG12499.1"/>
    </source>
</evidence>
<proteinExistence type="predicted"/>
<evidence type="ECO:0000256" key="1">
    <source>
        <dbReference type="SAM" id="MobiDB-lite"/>
    </source>
</evidence>
<sequence>MASHGIGLARPSHCLNHALRTHPLRPHVLAPCSPPRNPRLASAHRTFTVSARRQNQGKESFRARLSEALKNTKIEWKPIPIALGVGFLGAFQFYRIQRDERARRDEEASSYGGSDGGDGDRPPKRKRIRPSGPWYAWSLAPQCCRADSKQASPGYVDFAPQGSLTTVGSF</sequence>
<dbReference type="InParanoid" id="K2RQN7"/>